<keyword evidence="3" id="KW-1185">Reference proteome</keyword>
<proteinExistence type="predicted"/>
<feature type="transmembrane region" description="Helical" evidence="1">
    <location>
        <begin position="12"/>
        <end position="30"/>
    </location>
</feature>
<evidence type="ECO:0000313" key="2">
    <source>
        <dbReference type="EMBL" id="MFC3877193.1"/>
    </source>
</evidence>
<keyword evidence="1" id="KW-0812">Transmembrane</keyword>
<accession>A0ABV8AGU4</accession>
<name>A0ABV8AGU4_9FLAO</name>
<dbReference type="InterPro" id="IPR045749">
    <property type="entry name" value="DUF6090"/>
</dbReference>
<reference evidence="3" key="1">
    <citation type="journal article" date="2019" name="Int. J. Syst. Evol. Microbiol.">
        <title>The Global Catalogue of Microorganisms (GCM) 10K type strain sequencing project: providing services to taxonomists for standard genome sequencing and annotation.</title>
        <authorList>
            <consortium name="The Broad Institute Genomics Platform"/>
            <consortium name="The Broad Institute Genome Sequencing Center for Infectious Disease"/>
            <person name="Wu L."/>
            <person name="Ma J."/>
        </authorList>
    </citation>
    <scope>NUCLEOTIDE SEQUENCE [LARGE SCALE GENOMIC DNA]</scope>
    <source>
        <strain evidence="3">CECT 8979</strain>
    </source>
</reference>
<dbReference type="Proteomes" id="UP001595812">
    <property type="component" value="Unassembled WGS sequence"/>
</dbReference>
<keyword evidence="1" id="KW-0472">Membrane</keyword>
<dbReference type="EMBL" id="JBHSAT010000004">
    <property type="protein sequence ID" value="MFC3877193.1"/>
    <property type="molecule type" value="Genomic_DNA"/>
</dbReference>
<gene>
    <name evidence="2" type="ORF">ACFOSX_08120</name>
</gene>
<comment type="caution">
    <text evidence="2">The sequence shown here is derived from an EMBL/GenBank/DDBJ whole genome shotgun (WGS) entry which is preliminary data.</text>
</comment>
<sequence>MSENRTGKYFKYAIGEIILVVIGILIALQINNLNERHKANIQEQEYYCMLLQNIEQDKAQITQLKILVQKRFEASFELIREIQKEKPETVLFAKKWFPAFQSSTTFKPDDAAYSDIKSSGNLKLIKDKTITNALNLYFKNVNGHSEAILSNRKSLDSKIHSLQTYFEAGFYQAYFEDNNKNFPEDIVLKVKADLPKYISDNYKSKLYDIALFLGTATQRLSEILLLIEKEVDTIKEILERKCKKQ</sequence>
<organism evidence="2 3">
    <name type="scientific">Winogradskyella maritima</name>
    <dbReference type="NCBI Taxonomy" id="1517766"/>
    <lineage>
        <taxon>Bacteria</taxon>
        <taxon>Pseudomonadati</taxon>
        <taxon>Bacteroidota</taxon>
        <taxon>Flavobacteriia</taxon>
        <taxon>Flavobacteriales</taxon>
        <taxon>Flavobacteriaceae</taxon>
        <taxon>Winogradskyella</taxon>
    </lineage>
</organism>
<evidence type="ECO:0000256" key="1">
    <source>
        <dbReference type="SAM" id="Phobius"/>
    </source>
</evidence>
<evidence type="ECO:0000313" key="3">
    <source>
        <dbReference type="Proteomes" id="UP001595812"/>
    </source>
</evidence>
<protein>
    <submittedName>
        <fullName evidence="2">DUF6090 family protein</fullName>
    </submittedName>
</protein>
<dbReference type="RefSeq" id="WP_386099015.1">
    <property type="nucleotide sequence ID" value="NZ_JBHSAT010000004.1"/>
</dbReference>
<keyword evidence="1" id="KW-1133">Transmembrane helix</keyword>
<dbReference type="Pfam" id="PF19578">
    <property type="entry name" value="DUF6090"/>
    <property type="match status" value="1"/>
</dbReference>